<evidence type="ECO:0000313" key="9">
    <source>
        <dbReference type="Proteomes" id="UP000247233"/>
    </source>
</evidence>
<dbReference type="InterPro" id="IPR036388">
    <property type="entry name" value="WH-like_DNA-bd_sf"/>
</dbReference>
<feature type="domain" description="O-methyltransferase dimerisation" evidence="7">
    <location>
        <begin position="56"/>
        <end position="117"/>
    </location>
</feature>
<dbReference type="AlphaFoldDB" id="A0A317V3M9"/>
<dbReference type="PANTHER" id="PTHR43712">
    <property type="entry name" value="PUTATIVE (AFU_ORTHOLOGUE AFUA_4G14580)-RELATED"/>
    <property type="match status" value="1"/>
</dbReference>
<gene>
    <name evidence="8" type="ORF">BO70DRAFT_432894</name>
</gene>
<dbReference type="Gene3D" id="3.40.50.150">
    <property type="entry name" value="Vaccinia Virus protein VP39"/>
    <property type="match status" value="1"/>
</dbReference>
<dbReference type="SUPFAM" id="SSF46785">
    <property type="entry name" value="Winged helix' DNA-binding domain"/>
    <property type="match status" value="1"/>
</dbReference>
<keyword evidence="3" id="KW-0949">S-adenosyl-L-methionine</keyword>
<reference evidence="8 9" key="1">
    <citation type="submission" date="2016-12" db="EMBL/GenBank/DDBJ databases">
        <title>The genomes of Aspergillus section Nigri reveals drivers in fungal speciation.</title>
        <authorList>
            <consortium name="DOE Joint Genome Institute"/>
            <person name="Vesth T.C."/>
            <person name="Nybo J."/>
            <person name="Theobald S."/>
            <person name="Brandl J."/>
            <person name="Frisvad J.C."/>
            <person name="Nielsen K.F."/>
            <person name="Lyhne E.K."/>
            <person name="Kogle M.E."/>
            <person name="Kuo A."/>
            <person name="Riley R."/>
            <person name="Clum A."/>
            <person name="Nolan M."/>
            <person name="Lipzen A."/>
            <person name="Salamov A."/>
            <person name="Henrissat B."/>
            <person name="Wiebenga A."/>
            <person name="De Vries R.P."/>
            <person name="Grigoriev I.V."/>
            <person name="Mortensen U.H."/>
            <person name="Andersen M.R."/>
            <person name="Baker S.E."/>
        </authorList>
    </citation>
    <scope>NUCLEOTIDE SEQUENCE [LARGE SCALE GENOMIC DNA]</scope>
    <source>
        <strain evidence="8 9">CBS 117.55</strain>
    </source>
</reference>
<evidence type="ECO:0000256" key="5">
    <source>
        <dbReference type="SAM" id="Coils"/>
    </source>
</evidence>
<organism evidence="8 9">
    <name type="scientific">Aspergillus heteromorphus CBS 117.55</name>
    <dbReference type="NCBI Taxonomy" id="1448321"/>
    <lineage>
        <taxon>Eukaryota</taxon>
        <taxon>Fungi</taxon>
        <taxon>Dikarya</taxon>
        <taxon>Ascomycota</taxon>
        <taxon>Pezizomycotina</taxon>
        <taxon>Eurotiomycetes</taxon>
        <taxon>Eurotiomycetidae</taxon>
        <taxon>Eurotiales</taxon>
        <taxon>Aspergillaceae</taxon>
        <taxon>Aspergillus</taxon>
        <taxon>Aspergillus subgen. Circumdati</taxon>
    </lineage>
</organism>
<evidence type="ECO:0000259" key="7">
    <source>
        <dbReference type="Pfam" id="PF08100"/>
    </source>
</evidence>
<dbReference type="OrthoDB" id="2410195at2759"/>
<dbReference type="VEuPathDB" id="FungiDB:BO70DRAFT_432894"/>
<evidence type="ECO:0000259" key="6">
    <source>
        <dbReference type="Pfam" id="PF00891"/>
    </source>
</evidence>
<sequence>MEEALTQIKSLAAQADGAARQKLMAQLRDLMVSLEDADDTVERISYAMLETFTAQIGVDLGVFELLAASAVPLPLAQLAEATSAEPVLLGRLLRYWASVAMVAEVDADTFTANRVTHVLASRKGKNYVRVHYELVAPAMYELPRFLQRTGYVNPTDPLHLPLQDAFHWEGDLFAYFKAFPTKAALFDEHMQVQRDRITNWDKLSALVQSKQSVPGDILFVDVGGGVGHQSRRFREAFPNLQGRMIVEDLPEVMQAAKDIPGVEKLGYNFFTPQPVKGAKFYYFRGVLHDFTDEKARTILGNTVAVMGPESSILVDEMVLPDKNVHWGATKMDLKMMANLGSQERTRSQWLALFESVGLRVTDIISHGLDAYQAIMVTTKAV</sequence>
<dbReference type="SUPFAM" id="SSF53335">
    <property type="entry name" value="S-adenosyl-L-methionine-dependent methyltransferases"/>
    <property type="match status" value="1"/>
</dbReference>
<dbReference type="Gene3D" id="1.10.10.10">
    <property type="entry name" value="Winged helix-like DNA-binding domain superfamily/Winged helix DNA-binding domain"/>
    <property type="match status" value="1"/>
</dbReference>
<evidence type="ECO:0000313" key="8">
    <source>
        <dbReference type="EMBL" id="PWY67951.1"/>
    </source>
</evidence>
<keyword evidence="5" id="KW-0175">Coiled coil</keyword>
<keyword evidence="9" id="KW-1185">Reference proteome</keyword>
<evidence type="ECO:0000256" key="2">
    <source>
        <dbReference type="ARBA" id="ARBA00022679"/>
    </source>
</evidence>
<dbReference type="GO" id="GO:0008171">
    <property type="term" value="F:O-methyltransferase activity"/>
    <property type="evidence" value="ECO:0007669"/>
    <property type="project" value="InterPro"/>
</dbReference>
<protein>
    <submittedName>
        <fullName evidence="8">O-methyltransferas-like protein</fullName>
    </submittedName>
</protein>
<feature type="active site" description="Proton acceptor" evidence="4">
    <location>
        <position position="288"/>
    </location>
</feature>
<dbReference type="GO" id="GO:0032259">
    <property type="term" value="P:methylation"/>
    <property type="evidence" value="ECO:0007669"/>
    <property type="project" value="UniProtKB-KW"/>
</dbReference>
<dbReference type="PANTHER" id="PTHR43712:SF1">
    <property type="entry name" value="HYPOTHETICAL O-METHYLTRANSFERASE (EUROFUNG)-RELATED"/>
    <property type="match status" value="1"/>
</dbReference>
<dbReference type="InterPro" id="IPR016461">
    <property type="entry name" value="COMT-like"/>
</dbReference>
<dbReference type="GO" id="GO:0044550">
    <property type="term" value="P:secondary metabolite biosynthetic process"/>
    <property type="evidence" value="ECO:0007669"/>
    <property type="project" value="UniProtKB-ARBA"/>
</dbReference>
<dbReference type="PIRSF" id="PIRSF005739">
    <property type="entry name" value="O-mtase"/>
    <property type="match status" value="1"/>
</dbReference>
<evidence type="ECO:0000256" key="4">
    <source>
        <dbReference type="PIRSR" id="PIRSR005739-1"/>
    </source>
</evidence>
<evidence type="ECO:0000256" key="3">
    <source>
        <dbReference type="ARBA" id="ARBA00022691"/>
    </source>
</evidence>
<dbReference type="Proteomes" id="UP000247233">
    <property type="component" value="Unassembled WGS sequence"/>
</dbReference>
<dbReference type="EMBL" id="MSFL01000039">
    <property type="protein sequence ID" value="PWY67951.1"/>
    <property type="molecule type" value="Genomic_DNA"/>
</dbReference>
<dbReference type="InterPro" id="IPR029063">
    <property type="entry name" value="SAM-dependent_MTases_sf"/>
</dbReference>
<accession>A0A317V3M9</accession>
<keyword evidence="1" id="KW-0489">Methyltransferase</keyword>
<keyword evidence="2" id="KW-0808">Transferase</keyword>
<dbReference type="InterPro" id="IPR036390">
    <property type="entry name" value="WH_DNA-bd_sf"/>
</dbReference>
<dbReference type="PROSITE" id="PS51683">
    <property type="entry name" value="SAM_OMT_II"/>
    <property type="match status" value="1"/>
</dbReference>
<feature type="coiled-coil region" evidence="5">
    <location>
        <begin position="1"/>
        <end position="40"/>
    </location>
</feature>
<comment type="caution">
    <text evidence="8">The sequence shown here is derived from an EMBL/GenBank/DDBJ whole genome shotgun (WGS) entry which is preliminary data.</text>
</comment>
<evidence type="ECO:0000256" key="1">
    <source>
        <dbReference type="ARBA" id="ARBA00022603"/>
    </source>
</evidence>
<feature type="domain" description="O-methyltransferase C-terminal" evidence="6">
    <location>
        <begin position="213"/>
        <end position="358"/>
    </location>
</feature>
<dbReference type="GeneID" id="37070603"/>
<dbReference type="RefSeq" id="XP_025395162.1">
    <property type="nucleotide sequence ID" value="XM_025548366.1"/>
</dbReference>
<dbReference type="InterPro" id="IPR012967">
    <property type="entry name" value="COMT_dimerisation"/>
</dbReference>
<dbReference type="Pfam" id="PF00891">
    <property type="entry name" value="Methyltransf_2"/>
    <property type="match status" value="1"/>
</dbReference>
<dbReference type="InterPro" id="IPR001077">
    <property type="entry name" value="COMT_C"/>
</dbReference>
<dbReference type="Pfam" id="PF08100">
    <property type="entry name" value="Dimerisation"/>
    <property type="match status" value="1"/>
</dbReference>
<proteinExistence type="predicted"/>
<dbReference type="GO" id="GO:0046983">
    <property type="term" value="F:protein dimerization activity"/>
    <property type="evidence" value="ECO:0007669"/>
    <property type="project" value="InterPro"/>
</dbReference>
<name>A0A317V3M9_9EURO</name>